<keyword evidence="5" id="KW-1133">Transmembrane helix</keyword>
<dbReference type="RefSeq" id="WP_109745189.1">
    <property type="nucleotide sequence ID" value="NZ_QGGO01000038.1"/>
</dbReference>
<evidence type="ECO:0000256" key="1">
    <source>
        <dbReference type="ARBA" id="ARBA00022714"/>
    </source>
</evidence>
<keyword evidence="5" id="KW-0472">Membrane</keyword>
<dbReference type="PROSITE" id="PS51257">
    <property type="entry name" value="PROKAR_LIPOPROTEIN"/>
    <property type="match status" value="1"/>
</dbReference>
<proteinExistence type="predicted"/>
<feature type="transmembrane region" description="Helical" evidence="5">
    <location>
        <begin position="12"/>
        <end position="33"/>
    </location>
</feature>
<accession>A0A316DHG4</accession>
<dbReference type="EMBL" id="QGGO01000038">
    <property type="protein sequence ID" value="PWK17088.1"/>
    <property type="molecule type" value="Genomic_DNA"/>
</dbReference>
<dbReference type="AlphaFoldDB" id="A0A316DHG4"/>
<dbReference type="Gene3D" id="2.102.10.10">
    <property type="entry name" value="Rieske [2Fe-2S] iron-sulphur domain"/>
    <property type="match status" value="1"/>
</dbReference>
<evidence type="ECO:0000256" key="2">
    <source>
        <dbReference type="ARBA" id="ARBA00022723"/>
    </source>
</evidence>
<keyword evidence="5" id="KW-0812">Transmembrane</keyword>
<sequence>MERRDFIRTNCLACLGWSTILTTLTGCISAYYAKQVDFKQNNLIVKKSEFVEIKKDKKIIRNVIVAKYEKLGFPIALFRLGEEQYSAVYLECTHQGNEVQPHGDYLVCEGHGSEFDNKGKVTQGPAEKPLRTFMVKTDQENIYIDLS</sequence>
<dbReference type="PROSITE" id="PS51296">
    <property type="entry name" value="RIESKE"/>
    <property type="match status" value="1"/>
</dbReference>
<evidence type="ECO:0000259" key="6">
    <source>
        <dbReference type="PROSITE" id="PS51296"/>
    </source>
</evidence>
<comment type="caution">
    <text evidence="7">The sequence shown here is derived from an EMBL/GenBank/DDBJ whole genome shotgun (WGS) entry which is preliminary data.</text>
</comment>
<keyword evidence="4" id="KW-0411">Iron-sulfur</keyword>
<gene>
    <name evidence="7" type="ORF">LV89_04539</name>
</gene>
<dbReference type="OrthoDB" id="9767869at2"/>
<evidence type="ECO:0000256" key="3">
    <source>
        <dbReference type="ARBA" id="ARBA00023004"/>
    </source>
</evidence>
<evidence type="ECO:0000313" key="8">
    <source>
        <dbReference type="Proteomes" id="UP000245489"/>
    </source>
</evidence>
<feature type="domain" description="Rieske" evidence="6">
    <location>
        <begin position="71"/>
        <end position="144"/>
    </location>
</feature>
<dbReference type="InterPro" id="IPR036922">
    <property type="entry name" value="Rieske_2Fe-2S_sf"/>
</dbReference>
<dbReference type="SUPFAM" id="SSF50022">
    <property type="entry name" value="ISP domain"/>
    <property type="match status" value="1"/>
</dbReference>
<dbReference type="Proteomes" id="UP000245489">
    <property type="component" value="Unassembled WGS sequence"/>
</dbReference>
<dbReference type="CDD" id="cd03467">
    <property type="entry name" value="Rieske"/>
    <property type="match status" value="1"/>
</dbReference>
<evidence type="ECO:0000256" key="4">
    <source>
        <dbReference type="ARBA" id="ARBA00023014"/>
    </source>
</evidence>
<reference evidence="7 8" key="1">
    <citation type="submission" date="2018-05" db="EMBL/GenBank/DDBJ databases">
        <title>Genomic Encyclopedia of Archaeal and Bacterial Type Strains, Phase II (KMG-II): from individual species to whole genera.</title>
        <authorList>
            <person name="Goeker M."/>
        </authorList>
    </citation>
    <scope>NUCLEOTIDE SEQUENCE [LARGE SCALE GENOMIC DNA]</scope>
    <source>
        <strain evidence="7 8">DSM 22214</strain>
    </source>
</reference>
<keyword evidence="3" id="KW-0408">Iron</keyword>
<dbReference type="Pfam" id="PF00355">
    <property type="entry name" value="Rieske"/>
    <property type="match status" value="1"/>
</dbReference>
<protein>
    <submittedName>
        <fullName evidence="7">Rieske-like 2Fe-2S protein</fullName>
    </submittedName>
</protein>
<evidence type="ECO:0000313" key="7">
    <source>
        <dbReference type="EMBL" id="PWK17088.1"/>
    </source>
</evidence>
<keyword evidence="8" id="KW-1185">Reference proteome</keyword>
<keyword evidence="2" id="KW-0479">Metal-binding</keyword>
<keyword evidence="1" id="KW-0001">2Fe-2S</keyword>
<evidence type="ECO:0000256" key="5">
    <source>
        <dbReference type="SAM" id="Phobius"/>
    </source>
</evidence>
<dbReference type="InterPro" id="IPR017941">
    <property type="entry name" value="Rieske_2Fe-2S"/>
</dbReference>
<name>A0A316DHG4_9BACT</name>
<dbReference type="GO" id="GO:0051537">
    <property type="term" value="F:2 iron, 2 sulfur cluster binding"/>
    <property type="evidence" value="ECO:0007669"/>
    <property type="project" value="UniProtKB-KW"/>
</dbReference>
<organism evidence="7 8">
    <name type="scientific">Arcicella aurantiaca</name>
    <dbReference type="NCBI Taxonomy" id="591202"/>
    <lineage>
        <taxon>Bacteria</taxon>
        <taxon>Pseudomonadati</taxon>
        <taxon>Bacteroidota</taxon>
        <taxon>Cytophagia</taxon>
        <taxon>Cytophagales</taxon>
        <taxon>Flectobacillaceae</taxon>
        <taxon>Arcicella</taxon>
    </lineage>
</organism>
<dbReference type="GO" id="GO:0046872">
    <property type="term" value="F:metal ion binding"/>
    <property type="evidence" value="ECO:0007669"/>
    <property type="project" value="UniProtKB-KW"/>
</dbReference>